<dbReference type="PROSITE" id="PS51257">
    <property type="entry name" value="PROKAR_LIPOPROTEIN"/>
    <property type="match status" value="1"/>
</dbReference>
<proteinExistence type="inferred from homology"/>
<dbReference type="Proteomes" id="UP000245412">
    <property type="component" value="Unassembled WGS sequence"/>
</dbReference>
<dbReference type="GO" id="GO:0005737">
    <property type="term" value="C:cytoplasm"/>
    <property type="evidence" value="ECO:0007669"/>
    <property type="project" value="UniProtKB-SubCell"/>
</dbReference>
<evidence type="ECO:0000313" key="14">
    <source>
        <dbReference type="EMBL" id="PWJ75630.1"/>
    </source>
</evidence>
<dbReference type="RefSeq" id="WP_109626559.1">
    <property type="nucleotide sequence ID" value="NZ_JANKBI010000004.1"/>
</dbReference>
<dbReference type="SUPFAM" id="SSF109998">
    <property type="entry name" value="Triger factor/SurA peptide-binding domain-like"/>
    <property type="match status" value="1"/>
</dbReference>
<sequence length="490" mass="52919">MKKKIVAAILLSTALLATGCAANNAETSKTTEKAAETADKSETEKTDTKATEAAETENKDTEKGSTEEAAAPGSEDGTEGSTESPADKAEVDLTKEEPAYKALDYVTLGEYKGLTVYYDPVEVTQDEIDSAIQSDISQNDKMEEIQDGTVENGDVTNIDYEGSVDGEVFDGGSDKGYDLTIGSGAFIPGFEDGVVGMKSGETKDVKVTFPETYSLNPDLAGKEAVFKVTVNTIKRTPELTDALVTEISEYSTVDEYKKALEDTLKQQKESQLDSQKLNDAFFQVYQASTINEYPEDVIAYRVAKMNATYEEVAKQAEMTLDEYLQANAGMNLDEFNSQLTLTLRNSLVSELILKAIAESEEMTVSEDEYQKALEEIAANANVTTDDVIERYGRTTIETNVLTNKAIQFLQDNTTFVEGKPEESTEAATEAQTEAKGTEDTTEAETPAESETAGEEQGPTETEEETTAGGEGPGMTEAGSEAETPAETEAQ</sequence>
<keyword evidence="7 10" id="KW-0413">Isomerase</keyword>
<feature type="signal peptide" evidence="12">
    <location>
        <begin position="1"/>
        <end position="22"/>
    </location>
</feature>
<evidence type="ECO:0000313" key="15">
    <source>
        <dbReference type="Proteomes" id="UP000245412"/>
    </source>
</evidence>
<dbReference type="Gene3D" id="1.10.3120.10">
    <property type="entry name" value="Trigger factor, C-terminal domain"/>
    <property type="match status" value="1"/>
</dbReference>
<dbReference type="FunFam" id="3.10.50.40:FF:000001">
    <property type="entry name" value="Trigger factor"/>
    <property type="match status" value="1"/>
</dbReference>
<dbReference type="InterPro" id="IPR008880">
    <property type="entry name" value="Trigger_fac_C"/>
</dbReference>
<evidence type="ECO:0000259" key="13">
    <source>
        <dbReference type="PROSITE" id="PS50059"/>
    </source>
</evidence>
<comment type="caution">
    <text evidence="14">The sequence shown here is derived from an EMBL/GenBank/DDBJ whole genome shotgun (WGS) entry which is preliminary data.</text>
</comment>
<comment type="catalytic activity">
    <reaction evidence="1 10">
        <text>[protein]-peptidylproline (omega=180) = [protein]-peptidylproline (omega=0)</text>
        <dbReference type="Rhea" id="RHEA:16237"/>
        <dbReference type="Rhea" id="RHEA-COMP:10747"/>
        <dbReference type="Rhea" id="RHEA-COMP:10748"/>
        <dbReference type="ChEBI" id="CHEBI:83833"/>
        <dbReference type="ChEBI" id="CHEBI:83834"/>
        <dbReference type="EC" id="5.2.1.8"/>
    </reaction>
</comment>
<dbReference type="PROSITE" id="PS50059">
    <property type="entry name" value="FKBP_PPIASE"/>
    <property type="match status" value="1"/>
</dbReference>
<keyword evidence="6" id="KW-0143">Chaperone</keyword>
<feature type="region of interest" description="Disordered" evidence="11">
    <location>
        <begin position="23"/>
        <end position="95"/>
    </location>
</feature>
<feature type="region of interest" description="Disordered" evidence="11">
    <location>
        <begin position="415"/>
        <end position="490"/>
    </location>
</feature>
<organism evidence="14 15">
    <name type="scientific">Murimonas intestini</name>
    <dbReference type="NCBI Taxonomy" id="1337051"/>
    <lineage>
        <taxon>Bacteria</taxon>
        <taxon>Bacillati</taxon>
        <taxon>Bacillota</taxon>
        <taxon>Clostridia</taxon>
        <taxon>Lachnospirales</taxon>
        <taxon>Lachnospiraceae</taxon>
        <taxon>Murimonas</taxon>
    </lineage>
</organism>
<dbReference type="SUPFAM" id="SSF54534">
    <property type="entry name" value="FKBP-like"/>
    <property type="match status" value="1"/>
</dbReference>
<dbReference type="Gene3D" id="3.10.50.40">
    <property type="match status" value="1"/>
</dbReference>
<evidence type="ECO:0000256" key="1">
    <source>
        <dbReference type="ARBA" id="ARBA00000971"/>
    </source>
</evidence>
<dbReference type="AlphaFoldDB" id="A0AB73T404"/>
<comment type="function">
    <text evidence="9">Involved in protein export. Acts as a chaperone by maintaining the newly synthesized protein in an open conformation. Functions as a peptidyl-prolyl cis-trans isomerase.</text>
</comment>
<dbReference type="Pfam" id="PF05698">
    <property type="entry name" value="Trigger_C"/>
    <property type="match status" value="1"/>
</dbReference>
<dbReference type="InterPro" id="IPR001179">
    <property type="entry name" value="PPIase_FKBP_dom"/>
</dbReference>
<comment type="similarity">
    <text evidence="3">Belongs to the FKBP-type PPIase family. Tig subfamily.</text>
</comment>
<dbReference type="GO" id="GO:0003755">
    <property type="term" value="F:peptidyl-prolyl cis-trans isomerase activity"/>
    <property type="evidence" value="ECO:0007669"/>
    <property type="project" value="UniProtKB-KW"/>
</dbReference>
<dbReference type="InterPro" id="IPR027304">
    <property type="entry name" value="Trigger_fact/SurA_dom_sf"/>
</dbReference>
<keyword evidence="8" id="KW-0131">Cell cycle</keyword>
<dbReference type="Pfam" id="PF00254">
    <property type="entry name" value="FKBP_C"/>
    <property type="match status" value="1"/>
</dbReference>
<dbReference type="NCBIfam" id="TIGR00115">
    <property type="entry name" value="tig"/>
    <property type="match status" value="1"/>
</dbReference>
<feature type="chain" id="PRO_5044495726" description="peptidylprolyl isomerase" evidence="12">
    <location>
        <begin position="23"/>
        <end position="490"/>
    </location>
</feature>
<evidence type="ECO:0000256" key="3">
    <source>
        <dbReference type="ARBA" id="ARBA00005464"/>
    </source>
</evidence>
<evidence type="ECO:0000256" key="4">
    <source>
        <dbReference type="ARBA" id="ARBA00022618"/>
    </source>
</evidence>
<dbReference type="EC" id="5.2.1.8" evidence="10"/>
<dbReference type="EMBL" id="QGGY01000006">
    <property type="protein sequence ID" value="PWJ75630.1"/>
    <property type="molecule type" value="Genomic_DNA"/>
</dbReference>
<keyword evidence="5 10" id="KW-0697">Rotamase</keyword>
<accession>A0AB73T404</accession>
<feature type="compositionally biased region" description="Basic and acidic residues" evidence="11">
    <location>
        <begin position="29"/>
        <end position="66"/>
    </location>
</feature>
<feature type="domain" description="PPIase FKBP-type" evidence="13">
    <location>
        <begin position="153"/>
        <end position="213"/>
    </location>
</feature>
<keyword evidence="12" id="KW-0732">Signal</keyword>
<dbReference type="InterPro" id="IPR005215">
    <property type="entry name" value="Trig_fac"/>
</dbReference>
<evidence type="ECO:0000256" key="2">
    <source>
        <dbReference type="ARBA" id="ARBA00004496"/>
    </source>
</evidence>
<keyword evidence="4" id="KW-0132">Cell division</keyword>
<dbReference type="GO" id="GO:0015031">
    <property type="term" value="P:protein transport"/>
    <property type="evidence" value="ECO:0007669"/>
    <property type="project" value="InterPro"/>
</dbReference>
<evidence type="ECO:0000256" key="6">
    <source>
        <dbReference type="ARBA" id="ARBA00023186"/>
    </source>
</evidence>
<evidence type="ECO:0000256" key="5">
    <source>
        <dbReference type="ARBA" id="ARBA00023110"/>
    </source>
</evidence>
<feature type="compositionally biased region" description="Acidic residues" evidence="11">
    <location>
        <begin position="439"/>
        <end position="453"/>
    </location>
</feature>
<name>A0AB73T404_9FIRM</name>
<protein>
    <recommendedName>
        <fullName evidence="10">peptidylprolyl isomerase</fullName>
        <ecNumber evidence="10">5.2.1.8</ecNumber>
    </recommendedName>
</protein>
<keyword evidence="15" id="KW-1185">Reference proteome</keyword>
<dbReference type="GO" id="GO:0051301">
    <property type="term" value="P:cell division"/>
    <property type="evidence" value="ECO:0007669"/>
    <property type="project" value="UniProtKB-KW"/>
</dbReference>
<feature type="compositionally biased region" description="Basic and acidic residues" evidence="11">
    <location>
        <begin position="85"/>
        <end position="95"/>
    </location>
</feature>
<evidence type="ECO:0000256" key="10">
    <source>
        <dbReference type="PROSITE-ProRule" id="PRU00277"/>
    </source>
</evidence>
<gene>
    <name evidence="14" type="ORF">C7383_106200</name>
</gene>
<feature type="compositionally biased region" description="Low complexity" evidence="11">
    <location>
        <begin position="425"/>
        <end position="434"/>
    </location>
</feature>
<dbReference type="GO" id="GO:0006457">
    <property type="term" value="P:protein folding"/>
    <property type="evidence" value="ECO:0007669"/>
    <property type="project" value="InterPro"/>
</dbReference>
<dbReference type="InterPro" id="IPR046357">
    <property type="entry name" value="PPIase_dom_sf"/>
</dbReference>
<evidence type="ECO:0000256" key="8">
    <source>
        <dbReference type="ARBA" id="ARBA00023306"/>
    </source>
</evidence>
<evidence type="ECO:0000256" key="12">
    <source>
        <dbReference type="SAM" id="SignalP"/>
    </source>
</evidence>
<dbReference type="InterPro" id="IPR037041">
    <property type="entry name" value="Trigger_fac_C_sf"/>
</dbReference>
<evidence type="ECO:0000256" key="9">
    <source>
        <dbReference type="ARBA" id="ARBA00024849"/>
    </source>
</evidence>
<evidence type="ECO:0000256" key="7">
    <source>
        <dbReference type="ARBA" id="ARBA00023235"/>
    </source>
</evidence>
<evidence type="ECO:0000256" key="11">
    <source>
        <dbReference type="SAM" id="MobiDB-lite"/>
    </source>
</evidence>
<comment type="subcellular location">
    <subcellularLocation>
        <location evidence="2">Cytoplasm</location>
    </subcellularLocation>
</comment>
<reference evidence="14 15" key="1">
    <citation type="submission" date="2018-05" db="EMBL/GenBank/DDBJ databases">
        <authorList>
            <person name="Goeker M."/>
            <person name="Huntemann M."/>
            <person name="Clum A."/>
            <person name="Pillay M."/>
            <person name="Palaniappan K."/>
            <person name="Varghese N."/>
            <person name="Mikhailova N."/>
            <person name="Stamatis D."/>
            <person name="Reddy T."/>
            <person name="Daum C."/>
            <person name="Shapiro N."/>
            <person name="Ivanova N."/>
            <person name="Kyrpides N."/>
            <person name="Woyke T."/>
        </authorList>
    </citation>
    <scope>NUCLEOTIDE SEQUENCE [LARGE SCALE GENOMIC DNA]</scope>
    <source>
        <strain evidence="14 15">DSM 26524</strain>
    </source>
</reference>